<keyword evidence="10" id="KW-1185">Reference proteome</keyword>
<comment type="subcellular location">
    <subcellularLocation>
        <location evidence="1">Secreted</location>
        <location evidence="1">Cell wall</location>
    </subcellularLocation>
</comment>
<protein>
    <recommendedName>
        <fullName evidence="11">Pectin lyase-like superfamily protein</fullName>
    </recommendedName>
</protein>
<evidence type="ECO:0000313" key="9">
    <source>
        <dbReference type="EMBL" id="KAK3194156.1"/>
    </source>
</evidence>
<dbReference type="GO" id="GO:0005975">
    <property type="term" value="P:carbohydrate metabolic process"/>
    <property type="evidence" value="ECO:0007669"/>
    <property type="project" value="InterPro"/>
</dbReference>
<gene>
    <name evidence="9" type="ORF">Dsin_025466</name>
</gene>
<keyword evidence="4" id="KW-0964">Secreted</keyword>
<dbReference type="Pfam" id="PF00295">
    <property type="entry name" value="Glyco_hydro_28"/>
    <property type="match status" value="1"/>
</dbReference>
<keyword evidence="6 8" id="KW-0326">Glycosidase</keyword>
<dbReference type="GO" id="GO:0071555">
    <property type="term" value="P:cell wall organization"/>
    <property type="evidence" value="ECO:0007669"/>
    <property type="project" value="UniProtKB-KW"/>
</dbReference>
<evidence type="ECO:0000256" key="4">
    <source>
        <dbReference type="ARBA" id="ARBA00022525"/>
    </source>
</evidence>
<keyword evidence="7" id="KW-0961">Cell wall biogenesis/degradation</keyword>
<evidence type="ECO:0000256" key="2">
    <source>
        <dbReference type="ARBA" id="ARBA00008834"/>
    </source>
</evidence>
<evidence type="ECO:0000313" key="10">
    <source>
        <dbReference type="Proteomes" id="UP001281410"/>
    </source>
</evidence>
<evidence type="ECO:0008006" key="11">
    <source>
        <dbReference type="Google" id="ProtNLM"/>
    </source>
</evidence>
<dbReference type="PANTHER" id="PTHR31375">
    <property type="match status" value="1"/>
</dbReference>
<evidence type="ECO:0000256" key="6">
    <source>
        <dbReference type="ARBA" id="ARBA00023295"/>
    </source>
</evidence>
<keyword evidence="3" id="KW-0134">Cell wall</keyword>
<sequence length="188" mass="20694">MDSRCCLFVAVDGFLVEETLSLVNEVKNFKRGKVKRFTYTSVGTLGKYSDETDVNRVLVTDCKLTGTTNGARIKTWLASPSLKASSITYQNIVMDMVKNPIIIDQEYGAQKPELSNVALTDIHFKNITGSSMTDTVVNFVCTKNFPCCVELADIDLVYKGGEKNPPKQECVNAKVTFAGKQNPAACRC</sequence>
<dbReference type="Proteomes" id="UP001281410">
    <property type="component" value="Unassembled WGS sequence"/>
</dbReference>
<organism evidence="9 10">
    <name type="scientific">Dipteronia sinensis</name>
    <dbReference type="NCBI Taxonomy" id="43782"/>
    <lineage>
        <taxon>Eukaryota</taxon>
        <taxon>Viridiplantae</taxon>
        <taxon>Streptophyta</taxon>
        <taxon>Embryophyta</taxon>
        <taxon>Tracheophyta</taxon>
        <taxon>Spermatophyta</taxon>
        <taxon>Magnoliopsida</taxon>
        <taxon>eudicotyledons</taxon>
        <taxon>Gunneridae</taxon>
        <taxon>Pentapetalae</taxon>
        <taxon>rosids</taxon>
        <taxon>malvids</taxon>
        <taxon>Sapindales</taxon>
        <taxon>Sapindaceae</taxon>
        <taxon>Hippocastanoideae</taxon>
        <taxon>Acereae</taxon>
        <taxon>Dipteronia</taxon>
    </lineage>
</organism>
<evidence type="ECO:0000256" key="5">
    <source>
        <dbReference type="ARBA" id="ARBA00022801"/>
    </source>
</evidence>
<dbReference type="AlphaFoldDB" id="A0AAD9ZW24"/>
<evidence type="ECO:0000256" key="7">
    <source>
        <dbReference type="ARBA" id="ARBA00023316"/>
    </source>
</evidence>
<proteinExistence type="inferred from homology"/>
<evidence type="ECO:0000256" key="8">
    <source>
        <dbReference type="RuleBase" id="RU361169"/>
    </source>
</evidence>
<name>A0AAD9ZW24_9ROSI</name>
<comment type="caution">
    <text evidence="9">The sequence shown here is derived from an EMBL/GenBank/DDBJ whole genome shotgun (WGS) entry which is preliminary data.</text>
</comment>
<dbReference type="Gene3D" id="2.160.20.10">
    <property type="entry name" value="Single-stranded right-handed beta-helix, Pectin lyase-like"/>
    <property type="match status" value="1"/>
</dbReference>
<dbReference type="InterPro" id="IPR011050">
    <property type="entry name" value="Pectin_lyase_fold/virulence"/>
</dbReference>
<evidence type="ECO:0000256" key="3">
    <source>
        <dbReference type="ARBA" id="ARBA00022512"/>
    </source>
</evidence>
<reference evidence="9" key="1">
    <citation type="journal article" date="2023" name="Plant J.">
        <title>Genome sequences and population genomics provide insights into the demographic history, inbreeding, and mutation load of two 'living fossil' tree species of Dipteronia.</title>
        <authorList>
            <person name="Feng Y."/>
            <person name="Comes H.P."/>
            <person name="Chen J."/>
            <person name="Zhu S."/>
            <person name="Lu R."/>
            <person name="Zhang X."/>
            <person name="Li P."/>
            <person name="Qiu J."/>
            <person name="Olsen K.M."/>
            <person name="Qiu Y."/>
        </authorList>
    </citation>
    <scope>NUCLEOTIDE SEQUENCE</scope>
    <source>
        <strain evidence="9">NBL</strain>
    </source>
</reference>
<dbReference type="EMBL" id="JANJYJ010000008">
    <property type="protein sequence ID" value="KAK3194156.1"/>
    <property type="molecule type" value="Genomic_DNA"/>
</dbReference>
<dbReference type="SUPFAM" id="SSF51126">
    <property type="entry name" value="Pectin lyase-like"/>
    <property type="match status" value="1"/>
</dbReference>
<accession>A0AAD9ZW24</accession>
<evidence type="ECO:0000256" key="1">
    <source>
        <dbReference type="ARBA" id="ARBA00004191"/>
    </source>
</evidence>
<keyword evidence="5 8" id="KW-0378">Hydrolase</keyword>
<comment type="similarity">
    <text evidence="2 8">Belongs to the glycosyl hydrolase 28 family.</text>
</comment>
<dbReference type="InterPro" id="IPR000743">
    <property type="entry name" value="Glyco_hydro_28"/>
</dbReference>
<dbReference type="GO" id="GO:0004650">
    <property type="term" value="F:polygalacturonase activity"/>
    <property type="evidence" value="ECO:0007669"/>
    <property type="project" value="InterPro"/>
</dbReference>
<dbReference type="InterPro" id="IPR012334">
    <property type="entry name" value="Pectin_lyas_fold"/>
</dbReference>